<gene>
    <name evidence="1" type="ORF">N7494_000391</name>
</gene>
<organism evidence="1 2">
    <name type="scientific">Penicillium frequentans</name>
    <dbReference type="NCBI Taxonomy" id="3151616"/>
    <lineage>
        <taxon>Eukaryota</taxon>
        <taxon>Fungi</taxon>
        <taxon>Dikarya</taxon>
        <taxon>Ascomycota</taxon>
        <taxon>Pezizomycotina</taxon>
        <taxon>Eurotiomycetes</taxon>
        <taxon>Eurotiomycetidae</taxon>
        <taxon>Eurotiales</taxon>
        <taxon>Aspergillaceae</taxon>
        <taxon>Penicillium</taxon>
    </lineage>
</organism>
<dbReference type="Proteomes" id="UP001220324">
    <property type="component" value="Unassembled WGS sequence"/>
</dbReference>
<dbReference type="EMBL" id="JAQIZZ010000001">
    <property type="protein sequence ID" value="KAJ5556476.1"/>
    <property type="molecule type" value="Genomic_DNA"/>
</dbReference>
<dbReference type="GO" id="GO:0005739">
    <property type="term" value="C:mitochondrion"/>
    <property type="evidence" value="ECO:0007669"/>
    <property type="project" value="TreeGrafter"/>
</dbReference>
<dbReference type="InterPro" id="IPR006175">
    <property type="entry name" value="YjgF/YER057c/UK114"/>
</dbReference>
<accession>A0AAD6D5Y0</accession>
<proteinExistence type="predicted"/>
<evidence type="ECO:0000313" key="1">
    <source>
        <dbReference type="EMBL" id="KAJ5556476.1"/>
    </source>
</evidence>
<keyword evidence="2" id="KW-1185">Reference proteome</keyword>
<dbReference type="InterPro" id="IPR035959">
    <property type="entry name" value="RutC-like_sf"/>
</dbReference>
<dbReference type="GO" id="GO:0005829">
    <property type="term" value="C:cytosol"/>
    <property type="evidence" value="ECO:0007669"/>
    <property type="project" value="TreeGrafter"/>
</dbReference>
<dbReference type="Gene3D" id="3.30.1330.40">
    <property type="entry name" value="RutC-like"/>
    <property type="match status" value="1"/>
</dbReference>
<dbReference type="PANTHER" id="PTHR11803:SF39">
    <property type="entry name" value="2-IMINOBUTANOATE_2-IMINOPROPANOATE DEAMINASE"/>
    <property type="match status" value="1"/>
</dbReference>
<evidence type="ECO:0000313" key="2">
    <source>
        <dbReference type="Proteomes" id="UP001220324"/>
    </source>
</evidence>
<sequence length="154" mass="16384">MSSDGTSSKLVSHGLRFCNHSGEAGQGAADLFGLSNAVVVPFNSDRVIVGGNIGLRPDGTMPSSLEEEVDQVFKNIAASLQAAGLGNDSLQMVYKVTTYQYDGEPAVFDTLNAIARKYFGATKPSWTAVIVKGLLHPEAHVEIEVEAFIPKSKL</sequence>
<dbReference type="AlphaFoldDB" id="A0AAD6D5Y0"/>
<protein>
    <submittedName>
        <fullName evidence="1">YjgF/Yer057p/UK114 family</fullName>
    </submittedName>
</protein>
<dbReference type="Pfam" id="PF01042">
    <property type="entry name" value="Ribonuc_L-PSP"/>
    <property type="match status" value="1"/>
</dbReference>
<dbReference type="PANTHER" id="PTHR11803">
    <property type="entry name" value="2-IMINOBUTANOATE/2-IMINOPROPANOATE DEAMINASE RIDA"/>
    <property type="match status" value="1"/>
</dbReference>
<name>A0AAD6D5Y0_9EURO</name>
<comment type="caution">
    <text evidence="1">The sequence shown here is derived from an EMBL/GenBank/DDBJ whole genome shotgun (WGS) entry which is preliminary data.</text>
</comment>
<dbReference type="GO" id="GO:0019239">
    <property type="term" value="F:deaminase activity"/>
    <property type="evidence" value="ECO:0007669"/>
    <property type="project" value="TreeGrafter"/>
</dbReference>
<reference evidence="1 2" key="1">
    <citation type="journal article" date="2023" name="IMA Fungus">
        <title>Comparative genomic study of the Penicillium genus elucidates a diverse pangenome and 15 lateral gene transfer events.</title>
        <authorList>
            <person name="Petersen C."/>
            <person name="Sorensen T."/>
            <person name="Nielsen M.R."/>
            <person name="Sondergaard T.E."/>
            <person name="Sorensen J.L."/>
            <person name="Fitzpatrick D.A."/>
            <person name="Frisvad J.C."/>
            <person name="Nielsen K.L."/>
        </authorList>
    </citation>
    <scope>NUCLEOTIDE SEQUENCE [LARGE SCALE GENOMIC DNA]</scope>
    <source>
        <strain evidence="1 2">IBT 35679</strain>
    </source>
</reference>
<dbReference type="SUPFAM" id="SSF55298">
    <property type="entry name" value="YjgF-like"/>
    <property type="match status" value="1"/>
</dbReference>